<evidence type="ECO:0000256" key="11">
    <source>
        <dbReference type="ARBA" id="ARBA00023157"/>
    </source>
</evidence>
<evidence type="ECO:0000256" key="2">
    <source>
        <dbReference type="ARBA" id="ARBA00004609"/>
    </source>
</evidence>
<dbReference type="EMBL" id="JABCRI010000011">
    <property type="protein sequence ID" value="KAF8398477.1"/>
    <property type="molecule type" value="Genomic_DNA"/>
</dbReference>
<sequence length="487" mass="54183">MAKARPDCKAFLILFLVFLPMVASGRSVGVNWGTMANHQLPPEKVVQMLKDNKFDKVKLFEADEKIMGALIGTDIEVMVAIPNYMLQDMSGDSGLAADWVQENVTNYSYDGGVHIKYVAVGNEPFLQTYNNSFLTVTMPALRNIQEALNNAGLGSRVKATVPFNADIYYSPDTNPVPSAGDFRADIRDHAIEIVQFLYENDAPFTVNIYPFLSLYSDEYFPIDYAFFDGPNKSINDGNAVYNNVFDANLDTLLWALKKAGYPDMEIIVGEVGWPTDGDKHANTDNAKRFNQGLIRHVLRGEGTPVRNKKVNVYLFSLIDENAKSIAPGSFERHWGLFEFDGKPKYELDLSGYKKNKGLIGAQYVEYMPKKWCVLDPDAEDLSDLPDSISYACSLSDCTSLGYGSSCNHLDANGNASYAFNMYYQVQNQRSWDCDFSGLAIVTDENPSQGDCHFPVMIAYGSSVTLQMEIFDILLALVGGSMMILLLL</sequence>
<keyword evidence="8 16" id="KW-0378">Hydrolase</keyword>
<dbReference type="FunFam" id="1.20.58.1040:FF:000002">
    <property type="entry name" value="Glucan endo-1,3-beta-glucosidase 8"/>
    <property type="match status" value="1"/>
</dbReference>
<evidence type="ECO:0000256" key="14">
    <source>
        <dbReference type="ARBA" id="ARBA00023295"/>
    </source>
</evidence>
<dbReference type="SMART" id="SM00768">
    <property type="entry name" value="X8"/>
    <property type="match status" value="1"/>
</dbReference>
<dbReference type="GO" id="GO:0098552">
    <property type="term" value="C:side of membrane"/>
    <property type="evidence" value="ECO:0007669"/>
    <property type="project" value="UniProtKB-KW"/>
</dbReference>
<dbReference type="InterPro" id="IPR017853">
    <property type="entry name" value="GH"/>
</dbReference>
<dbReference type="Gene3D" id="1.20.58.1040">
    <property type="match status" value="1"/>
</dbReference>
<evidence type="ECO:0000256" key="5">
    <source>
        <dbReference type="ARBA" id="ARBA00022475"/>
    </source>
</evidence>
<keyword evidence="20" id="KW-1185">Reference proteome</keyword>
<keyword evidence="14 16" id="KW-0326">Glycosidase</keyword>
<keyword evidence="10" id="KW-0472">Membrane</keyword>
<keyword evidence="5" id="KW-1003">Cell membrane</keyword>
<evidence type="ECO:0000256" key="17">
    <source>
        <dbReference type="SAM" id="SignalP"/>
    </source>
</evidence>
<evidence type="ECO:0000256" key="7">
    <source>
        <dbReference type="ARBA" id="ARBA00022729"/>
    </source>
</evidence>
<dbReference type="AlphaFoldDB" id="A0A835DF47"/>
<protein>
    <recommendedName>
        <fullName evidence="4">glucan endo-1,3-beta-D-glucosidase</fullName>
        <ecNumber evidence="4">3.2.1.39</ecNumber>
    </recommendedName>
</protein>
<accession>A0A835DF47</accession>
<evidence type="ECO:0000256" key="16">
    <source>
        <dbReference type="RuleBase" id="RU004336"/>
    </source>
</evidence>
<dbReference type="Pfam" id="PF07983">
    <property type="entry name" value="X8"/>
    <property type="match status" value="1"/>
</dbReference>
<evidence type="ECO:0000256" key="4">
    <source>
        <dbReference type="ARBA" id="ARBA00012780"/>
    </source>
</evidence>
<feature type="signal peptide" evidence="17">
    <location>
        <begin position="1"/>
        <end position="25"/>
    </location>
</feature>
<dbReference type="EC" id="3.2.1.39" evidence="4"/>
<feature type="chain" id="PRO_5032872227" description="glucan endo-1,3-beta-D-glucosidase" evidence="17">
    <location>
        <begin position="26"/>
        <end position="487"/>
    </location>
</feature>
<evidence type="ECO:0000256" key="13">
    <source>
        <dbReference type="ARBA" id="ARBA00023288"/>
    </source>
</evidence>
<evidence type="ECO:0000256" key="9">
    <source>
        <dbReference type="ARBA" id="ARBA00022821"/>
    </source>
</evidence>
<evidence type="ECO:0000256" key="8">
    <source>
        <dbReference type="ARBA" id="ARBA00022801"/>
    </source>
</evidence>
<evidence type="ECO:0000256" key="10">
    <source>
        <dbReference type="ARBA" id="ARBA00023136"/>
    </source>
</evidence>
<evidence type="ECO:0000256" key="3">
    <source>
        <dbReference type="ARBA" id="ARBA00008773"/>
    </source>
</evidence>
<dbReference type="Gene3D" id="3.20.20.80">
    <property type="entry name" value="Glycosidases"/>
    <property type="match status" value="1"/>
</dbReference>
<organism evidence="19 20">
    <name type="scientific">Tetracentron sinense</name>
    <name type="common">Spur-leaf</name>
    <dbReference type="NCBI Taxonomy" id="13715"/>
    <lineage>
        <taxon>Eukaryota</taxon>
        <taxon>Viridiplantae</taxon>
        <taxon>Streptophyta</taxon>
        <taxon>Embryophyta</taxon>
        <taxon>Tracheophyta</taxon>
        <taxon>Spermatophyta</taxon>
        <taxon>Magnoliopsida</taxon>
        <taxon>Trochodendrales</taxon>
        <taxon>Trochodendraceae</taxon>
        <taxon>Tetracentron</taxon>
    </lineage>
</organism>
<comment type="similarity">
    <text evidence="3 15">Belongs to the glycosyl hydrolase 17 family.</text>
</comment>
<proteinExistence type="inferred from homology"/>
<evidence type="ECO:0000256" key="1">
    <source>
        <dbReference type="ARBA" id="ARBA00000382"/>
    </source>
</evidence>
<dbReference type="OrthoDB" id="408788at2759"/>
<comment type="subcellular location">
    <subcellularLocation>
        <location evidence="2">Cell membrane</location>
        <topology evidence="2">Lipid-anchor</topology>
        <topology evidence="2">GPI-anchor</topology>
    </subcellularLocation>
</comment>
<dbReference type="Pfam" id="PF00332">
    <property type="entry name" value="Glyco_hydro_17"/>
    <property type="match status" value="1"/>
</dbReference>
<evidence type="ECO:0000313" key="20">
    <source>
        <dbReference type="Proteomes" id="UP000655225"/>
    </source>
</evidence>
<evidence type="ECO:0000256" key="6">
    <source>
        <dbReference type="ARBA" id="ARBA00022622"/>
    </source>
</evidence>
<dbReference type="InterPro" id="IPR000490">
    <property type="entry name" value="Glyco_hydro_17"/>
</dbReference>
<evidence type="ECO:0000259" key="18">
    <source>
        <dbReference type="SMART" id="SM00768"/>
    </source>
</evidence>
<evidence type="ECO:0000256" key="12">
    <source>
        <dbReference type="ARBA" id="ARBA00023180"/>
    </source>
</evidence>
<dbReference type="GO" id="GO:0005886">
    <property type="term" value="C:plasma membrane"/>
    <property type="evidence" value="ECO:0007669"/>
    <property type="project" value="UniProtKB-SubCell"/>
</dbReference>
<comment type="catalytic activity">
    <reaction evidence="1">
        <text>Hydrolysis of (1-&gt;3)-beta-D-glucosidic linkages in (1-&gt;3)-beta-D-glucans.</text>
        <dbReference type="EC" id="3.2.1.39"/>
    </reaction>
</comment>
<keyword evidence="13" id="KW-0449">Lipoprotein</keyword>
<keyword evidence="7 17" id="KW-0732">Signal</keyword>
<keyword evidence="12" id="KW-0325">Glycoprotein</keyword>
<dbReference type="GO" id="GO:0006952">
    <property type="term" value="P:defense response"/>
    <property type="evidence" value="ECO:0007669"/>
    <property type="project" value="UniProtKB-KW"/>
</dbReference>
<name>A0A835DF47_TETSI</name>
<reference evidence="19 20" key="1">
    <citation type="submission" date="2020-04" db="EMBL/GenBank/DDBJ databases">
        <title>Plant Genome Project.</title>
        <authorList>
            <person name="Zhang R.-G."/>
        </authorList>
    </citation>
    <scope>NUCLEOTIDE SEQUENCE [LARGE SCALE GENOMIC DNA]</scope>
    <source>
        <strain evidence="19">YNK0</strain>
        <tissue evidence="19">Leaf</tissue>
    </source>
</reference>
<keyword evidence="6" id="KW-0336">GPI-anchor</keyword>
<dbReference type="PROSITE" id="PS00587">
    <property type="entry name" value="GLYCOSYL_HYDROL_F17"/>
    <property type="match status" value="1"/>
</dbReference>
<dbReference type="GO" id="GO:0042973">
    <property type="term" value="F:glucan endo-1,3-beta-D-glucosidase activity"/>
    <property type="evidence" value="ECO:0007669"/>
    <property type="project" value="UniProtKB-EC"/>
</dbReference>
<evidence type="ECO:0000256" key="15">
    <source>
        <dbReference type="RuleBase" id="RU004335"/>
    </source>
</evidence>
<feature type="domain" description="X8" evidence="18">
    <location>
        <begin position="370"/>
        <end position="453"/>
    </location>
</feature>
<dbReference type="PANTHER" id="PTHR32227">
    <property type="entry name" value="GLUCAN ENDO-1,3-BETA-GLUCOSIDASE BG1-RELATED-RELATED"/>
    <property type="match status" value="1"/>
</dbReference>
<comment type="caution">
    <text evidence="19">The sequence shown here is derived from an EMBL/GenBank/DDBJ whole genome shotgun (WGS) entry which is preliminary data.</text>
</comment>
<dbReference type="GO" id="GO:0005975">
    <property type="term" value="P:carbohydrate metabolic process"/>
    <property type="evidence" value="ECO:0007669"/>
    <property type="project" value="InterPro"/>
</dbReference>
<dbReference type="Proteomes" id="UP000655225">
    <property type="component" value="Unassembled WGS sequence"/>
</dbReference>
<dbReference type="InterPro" id="IPR044965">
    <property type="entry name" value="Glyco_hydro_17_plant"/>
</dbReference>
<evidence type="ECO:0000313" key="19">
    <source>
        <dbReference type="EMBL" id="KAF8398477.1"/>
    </source>
</evidence>
<keyword evidence="9" id="KW-0611">Plant defense</keyword>
<gene>
    <name evidence="19" type="ORF">HHK36_017406</name>
</gene>
<dbReference type="InterPro" id="IPR012946">
    <property type="entry name" value="X8"/>
</dbReference>
<dbReference type="FunFam" id="3.20.20.80:FF:000008">
    <property type="entry name" value="Glucan endo-1,3-beta-glucosidase 5"/>
    <property type="match status" value="1"/>
</dbReference>
<keyword evidence="11" id="KW-1015">Disulfide bond</keyword>
<dbReference type="SUPFAM" id="SSF51445">
    <property type="entry name" value="(Trans)glycosidases"/>
    <property type="match status" value="1"/>
</dbReference>
<dbReference type="OMA" id="FPIMIAY"/>